<comment type="similarity">
    <text evidence="2 8">Belongs to the Mediator complex subunit 18 family.</text>
</comment>
<keyword evidence="4 8" id="KW-0805">Transcription regulation</keyword>
<evidence type="ECO:0000313" key="9">
    <source>
        <dbReference type="EMBL" id="KAK0514766.1"/>
    </source>
</evidence>
<dbReference type="AlphaFoldDB" id="A0AA39UCR7"/>
<name>A0AA39UCR7_9LECA</name>
<comment type="caution">
    <text evidence="9">The sequence shown here is derived from an EMBL/GenBank/DDBJ whole genome shotgun (WGS) entry which is preliminary data.</text>
</comment>
<keyword evidence="8" id="KW-0010">Activator</keyword>
<evidence type="ECO:0000256" key="4">
    <source>
        <dbReference type="ARBA" id="ARBA00023015"/>
    </source>
</evidence>
<comment type="function">
    <text evidence="8">Component of the Mediator complex, a coactivator involved in the regulated transcription of nearly all RNA polymerase II-dependent genes. Mediator functions as a bridge to convey information from gene-specific regulatory proteins to the basal RNA polymerase II transcription machinery. Mediator is recruited to promoters by direct interactions with regulatory proteins and serves as a scaffold for the assembly of a functional preinitiation complex with RNA polymerase II and the general transcription factors.</text>
</comment>
<organism evidence="9 10">
    <name type="scientific">Cladonia borealis</name>
    <dbReference type="NCBI Taxonomy" id="184061"/>
    <lineage>
        <taxon>Eukaryota</taxon>
        <taxon>Fungi</taxon>
        <taxon>Dikarya</taxon>
        <taxon>Ascomycota</taxon>
        <taxon>Pezizomycotina</taxon>
        <taxon>Lecanoromycetes</taxon>
        <taxon>OSLEUM clade</taxon>
        <taxon>Lecanoromycetidae</taxon>
        <taxon>Lecanorales</taxon>
        <taxon>Lecanorineae</taxon>
        <taxon>Cladoniaceae</taxon>
        <taxon>Cladonia</taxon>
    </lineage>
</organism>
<protein>
    <recommendedName>
        <fullName evidence="3 8">Mediator of RNA polymerase II transcription subunit 18</fullName>
    </recommendedName>
    <alternativeName>
        <fullName evidence="7 8">Mediator complex subunit 18</fullName>
    </alternativeName>
</protein>
<evidence type="ECO:0000256" key="3">
    <source>
        <dbReference type="ARBA" id="ARBA00019612"/>
    </source>
</evidence>
<evidence type="ECO:0000256" key="2">
    <source>
        <dbReference type="ARBA" id="ARBA00009814"/>
    </source>
</evidence>
<sequence length="283" mass="30958">MHELLLFGQVPSSRHDQVLNILAGVAAMQPVQVLEKHLVFKPNRLPASARPVQVGGAQDIQKSQVQALQAQNQGDLFYLRLVAEPSSTTLKGQGDGGLNAKVEGSDEIMLDVREANGGLVGDIQSTAPTEGDSQTWTLQYRDLPEVVQPGRRQITSRLMADIPITSGDPVQFMKALDYTHTATYLLAGHRFTHLSASILLHRLFLPAKPFQEIFNVSSKDISQARLLDPSGTYILQAAVRVQDGSKVETMTKGSLELLSLKETLKGVVELDMGDRLALDTRVR</sequence>
<keyword evidence="10" id="KW-1185">Reference proteome</keyword>
<dbReference type="PANTHER" id="PTHR13321">
    <property type="entry name" value="MEDIATOR OF RNA POLYMERASE II TRANSCRIPTION, SUBUNIT 18"/>
    <property type="match status" value="1"/>
</dbReference>
<accession>A0AA39UCR7</accession>
<keyword evidence="6 8" id="KW-0539">Nucleus</keyword>
<dbReference type="Pfam" id="PF09637">
    <property type="entry name" value="Med18"/>
    <property type="match status" value="1"/>
</dbReference>
<dbReference type="Gene3D" id="2.40.320.10">
    <property type="entry name" value="Hypothetical Protein Pfu-838710-001"/>
    <property type="match status" value="1"/>
</dbReference>
<proteinExistence type="inferred from homology"/>
<reference evidence="9" key="1">
    <citation type="submission" date="2023-03" db="EMBL/GenBank/DDBJ databases">
        <title>Complete genome of Cladonia borealis.</title>
        <authorList>
            <person name="Park H."/>
        </authorList>
    </citation>
    <scope>NUCLEOTIDE SEQUENCE</scope>
    <source>
        <strain evidence="9">ANT050790</strain>
    </source>
</reference>
<evidence type="ECO:0000256" key="8">
    <source>
        <dbReference type="RuleBase" id="RU364150"/>
    </source>
</evidence>
<dbReference type="InterPro" id="IPR019095">
    <property type="entry name" value="Mediator_Med18"/>
</dbReference>
<dbReference type="GO" id="GO:0070847">
    <property type="term" value="C:core mediator complex"/>
    <property type="evidence" value="ECO:0007669"/>
    <property type="project" value="TreeGrafter"/>
</dbReference>
<dbReference type="EMBL" id="JAFEKC020000005">
    <property type="protein sequence ID" value="KAK0514766.1"/>
    <property type="molecule type" value="Genomic_DNA"/>
</dbReference>
<evidence type="ECO:0000313" key="10">
    <source>
        <dbReference type="Proteomes" id="UP001166286"/>
    </source>
</evidence>
<dbReference type="GO" id="GO:0003712">
    <property type="term" value="F:transcription coregulator activity"/>
    <property type="evidence" value="ECO:0007669"/>
    <property type="project" value="InterPro"/>
</dbReference>
<evidence type="ECO:0000256" key="6">
    <source>
        <dbReference type="ARBA" id="ARBA00023242"/>
    </source>
</evidence>
<dbReference type="PANTHER" id="PTHR13321:SF2">
    <property type="entry name" value="MEDIATOR OF RNA POLYMERASE II TRANSCRIPTION SUBUNIT 18"/>
    <property type="match status" value="1"/>
</dbReference>
<gene>
    <name evidence="8" type="primary">MED18</name>
    <name evidence="9" type="ORF">JMJ35_003383</name>
</gene>
<dbReference type="GO" id="GO:0016592">
    <property type="term" value="C:mediator complex"/>
    <property type="evidence" value="ECO:0007669"/>
    <property type="project" value="InterPro"/>
</dbReference>
<keyword evidence="5 8" id="KW-0804">Transcription</keyword>
<evidence type="ECO:0000256" key="5">
    <source>
        <dbReference type="ARBA" id="ARBA00023163"/>
    </source>
</evidence>
<dbReference type="GO" id="GO:0006357">
    <property type="term" value="P:regulation of transcription by RNA polymerase II"/>
    <property type="evidence" value="ECO:0007669"/>
    <property type="project" value="InterPro"/>
</dbReference>
<evidence type="ECO:0000256" key="7">
    <source>
        <dbReference type="ARBA" id="ARBA00032012"/>
    </source>
</evidence>
<dbReference type="Proteomes" id="UP001166286">
    <property type="component" value="Unassembled WGS sequence"/>
</dbReference>
<comment type="subunit">
    <text evidence="8">Component of the Mediator complex.</text>
</comment>
<dbReference type="GO" id="GO:0006369">
    <property type="term" value="P:termination of RNA polymerase II transcription"/>
    <property type="evidence" value="ECO:0007669"/>
    <property type="project" value="TreeGrafter"/>
</dbReference>
<comment type="subcellular location">
    <subcellularLocation>
        <location evidence="1 8">Nucleus</location>
    </subcellularLocation>
</comment>
<evidence type="ECO:0000256" key="1">
    <source>
        <dbReference type="ARBA" id="ARBA00004123"/>
    </source>
</evidence>